<dbReference type="GO" id="GO:0003824">
    <property type="term" value="F:catalytic activity"/>
    <property type="evidence" value="ECO:0007669"/>
    <property type="project" value="InterPro"/>
</dbReference>
<dbReference type="KEGG" id="tsph:KIH39_13895"/>
<keyword evidence="4" id="KW-1185">Reference proteome</keyword>
<dbReference type="Proteomes" id="UP000676194">
    <property type="component" value="Chromosome"/>
</dbReference>
<reference evidence="3" key="1">
    <citation type="submission" date="2021-05" db="EMBL/GenBank/DDBJ databases">
        <title>Complete genome sequence of the cellulolytic planctomycete Telmatocola sphagniphila SP2T and characterization of the first cellulase from planctomycetes.</title>
        <authorList>
            <person name="Rakitin A.L."/>
            <person name="Beletsky A.V."/>
            <person name="Naumoff D.G."/>
            <person name="Kulichevskaya I.S."/>
            <person name="Mardanov A.V."/>
            <person name="Ravin N.V."/>
            <person name="Dedysh S.N."/>
        </authorList>
    </citation>
    <scope>NUCLEOTIDE SEQUENCE</scope>
    <source>
        <strain evidence="3">SP2T</strain>
    </source>
</reference>
<feature type="domain" description="Prenyltransferase alpha-alpha toroid" evidence="2">
    <location>
        <begin position="39"/>
        <end position="130"/>
    </location>
</feature>
<evidence type="ECO:0000259" key="2">
    <source>
        <dbReference type="Pfam" id="PF00432"/>
    </source>
</evidence>
<sequence>MRIPLVGGSVVRIYFSLLMLLAIPTTDRAADPEEFEIAVARGLEFLRSSQMINGSWMAGNQSRDPSITALCTMAFLSAGHVPGEGKYAQTVEKGIDYILACQQKSGLFTFPNGQKNNFEMYCHGICTLTLAECVGMLPDDTRSKQLRQAVEKGVKIILQGQRKQNGPERGGWRYMVNGTDSDLSVTGWQLMALRAAKNIGCDVPGEVIEEAIEYIRRCQDPQTGGYRYQPHNQVTIACTGTAILSLELSGKEYHRSKEAIQAGNFLLRRDNQLVPNRVHFFYGTYYTTQAMFQLGENYWELHRSGLHQLLLKHLPQRNNGGWYSLAADDNLFGPNYCTAMAVLSLTVEFRYLPIYQRGEDK</sequence>
<dbReference type="RefSeq" id="WP_213493844.1">
    <property type="nucleotide sequence ID" value="NZ_CP074694.1"/>
</dbReference>
<accession>A0A8E6ETH9</accession>
<dbReference type="Pfam" id="PF00432">
    <property type="entry name" value="Prenyltrans"/>
    <property type="match status" value="2"/>
</dbReference>
<dbReference type="CDD" id="cd00688">
    <property type="entry name" value="ISOPREN_C2_like"/>
    <property type="match status" value="1"/>
</dbReference>
<evidence type="ECO:0000313" key="3">
    <source>
        <dbReference type="EMBL" id="QVL29962.1"/>
    </source>
</evidence>
<organism evidence="3 4">
    <name type="scientific">Telmatocola sphagniphila</name>
    <dbReference type="NCBI Taxonomy" id="1123043"/>
    <lineage>
        <taxon>Bacteria</taxon>
        <taxon>Pseudomonadati</taxon>
        <taxon>Planctomycetota</taxon>
        <taxon>Planctomycetia</taxon>
        <taxon>Gemmatales</taxon>
        <taxon>Gemmataceae</taxon>
    </lineage>
</organism>
<dbReference type="InterPro" id="IPR001330">
    <property type="entry name" value="Prenyltrans"/>
</dbReference>
<protein>
    <submittedName>
        <fullName evidence="3">Terpene cyclase/mutase family protein</fullName>
    </submittedName>
</protein>
<dbReference type="Gene3D" id="1.50.10.20">
    <property type="match status" value="2"/>
</dbReference>
<dbReference type="AlphaFoldDB" id="A0A8E6ETH9"/>
<name>A0A8E6ETH9_9BACT</name>
<evidence type="ECO:0000313" key="4">
    <source>
        <dbReference type="Proteomes" id="UP000676194"/>
    </source>
</evidence>
<dbReference type="SUPFAM" id="SSF48239">
    <property type="entry name" value="Terpenoid cyclases/Protein prenyltransferases"/>
    <property type="match status" value="1"/>
</dbReference>
<dbReference type="EMBL" id="CP074694">
    <property type="protein sequence ID" value="QVL29962.1"/>
    <property type="molecule type" value="Genomic_DNA"/>
</dbReference>
<gene>
    <name evidence="3" type="ORF">KIH39_13895</name>
</gene>
<keyword evidence="1" id="KW-0677">Repeat</keyword>
<evidence type="ECO:0000256" key="1">
    <source>
        <dbReference type="ARBA" id="ARBA00022737"/>
    </source>
</evidence>
<proteinExistence type="predicted"/>
<dbReference type="InterPro" id="IPR008930">
    <property type="entry name" value="Terpenoid_cyclase/PrenylTrfase"/>
</dbReference>
<feature type="domain" description="Prenyltransferase alpha-alpha toroid" evidence="2">
    <location>
        <begin position="181"/>
        <end position="257"/>
    </location>
</feature>